<comment type="catalytic activity">
    <reaction evidence="15">
        <text>L-seryl-[protein] + ATP = O-phospho-L-seryl-[protein] + ADP + H(+)</text>
        <dbReference type="Rhea" id="RHEA:17989"/>
        <dbReference type="Rhea" id="RHEA-COMP:9863"/>
        <dbReference type="Rhea" id="RHEA-COMP:11604"/>
        <dbReference type="ChEBI" id="CHEBI:15378"/>
        <dbReference type="ChEBI" id="CHEBI:29999"/>
        <dbReference type="ChEBI" id="CHEBI:30616"/>
        <dbReference type="ChEBI" id="CHEBI:83421"/>
        <dbReference type="ChEBI" id="CHEBI:456216"/>
    </reaction>
</comment>
<dbReference type="PROSITE" id="PS51473">
    <property type="entry name" value="GNK2"/>
    <property type="match status" value="2"/>
</dbReference>
<feature type="signal peptide" evidence="20">
    <location>
        <begin position="1"/>
        <end position="29"/>
    </location>
</feature>
<evidence type="ECO:0000256" key="19">
    <source>
        <dbReference type="SAM" id="Phobius"/>
    </source>
</evidence>
<dbReference type="CDD" id="cd23509">
    <property type="entry name" value="Gnk2-like"/>
    <property type="match status" value="2"/>
</dbReference>
<dbReference type="FunFam" id="3.30.200.20:FF:000142">
    <property type="entry name" value="Cysteine-rich receptor-like protein kinase 10"/>
    <property type="match status" value="1"/>
</dbReference>
<dbReference type="Gene3D" id="3.30.430.20">
    <property type="entry name" value="Gnk2 domain, C-X8-C-X2-C motif"/>
    <property type="match status" value="2"/>
</dbReference>
<keyword evidence="7" id="KW-0677">Repeat</keyword>
<comment type="subcellular location">
    <subcellularLocation>
        <location evidence="1">Membrane</location>
        <topology evidence="1">Single-pass membrane protein</topology>
    </subcellularLocation>
</comment>
<evidence type="ECO:0000256" key="12">
    <source>
        <dbReference type="ARBA" id="ARBA00023136"/>
    </source>
</evidence>
<evidence type="ECO:0000256" key="9">
    <source>
        <dbReference type="ARBA" id="ARBA00022777"/>
    </source>
</evidence>
<dbReference type="Pfam" id="PF01657">
    <property type="entry name" value="Stress-antifung"/>
    <property type="match status" value="2"/>
</dbReference>
<sequence>MVFPYKDIVSKAIVVVITSLWLLSLSTEAAAPEYLYHICGSNTTIYYPNSTFKSNLNLLLSNLSSNNTPNNLFYNTTGGSGPPGAAYGLFLCRGDVTINVCHDCVLNASQEIIQRCPKEKVAYIWYDQCMLRYDNRSFFGTMDESPKVYMWNMQNITEPDRFAQLLGDTMDKLANRASSDRSLNDQYVNRFATEDVNFTRLQRLYSLVQCTPDLSATDCNRCLRVAIGDLPNCCNGKKGGRVLQPSCNIRYETYPFYEIKATAPSPSPTPPPAPPLPISSTNPRGKGKLSSEIIIAIVVPVGLSLVLLAIGFCLLSRKRRRKYNVVEEENVGDEITILQSLQFDLSTIEVATNNFSSDNKIGEGGFGLVYKGILADGQEIAVKRLSKTSSQGAAEFNNEVVLVAKLQHRNLVRLLGFCREGGETMLIYEYVPNHSLDWFLFDQEKQGQLDWSQRYNIIGGIARGILYLHEDSRLRIIHRDLKASNVLLDGDMNPKISDFGMAKTFGVDQSQGNTSRIVGTYGYMSPEYAMHGQFSVKSDVFSFGVLVLEIISGKKNNTFYQSDGAEDLLSYAWQHWRGGTPLELVDPILADSYSRNEVIRCIHIGLLCVQEEVDDRPTMGSVVLMLSSYSATLPMPRAPPFFFRSRTATSTLTKGLESDQSTTKSMQLSVNEVSITELYPR</sequence>
<evidence type="ECO:0000256" key="4">
    <source>
        <dbReference type="ARBA" id="ARBA00022679"/>
    </source>
</evidence>
<dbReference type="PANTHER" id="PTHR27002">
    <property type="entry name" value="RECEPTOR-LIKE SERINE/THREONINE-PROTEIN KINASE SD1-8"/>
    <property type="match status" value="1"/>
</dbReference>
<feature type="binding site" evidence="17">
    <location>
        <position position="383"/>
    </location>
    <ligand>
        <name>ATP</name>
        <dbReference type="ChEBI" id="CHEBI:30616"/>
    </ligand>
</feature>
<evidence type="ECO:0000256" key="6">
    <source>
        <dbReference type="ARBA" id="ARBA00022729"/>
    </source>
</evidence>
<evidence type="ECO:0000256" key="8">
    <source>
        <dbReference type="ARBA" id="ARBA00022741"/>
    </source>
</evidence>
<keyword evidence="3" id="KW-0597">Phosphoprotein</keyword>
<feature type="transmembrane region" description="Helical" evidence="19">
    <location>
        <begin position="293"/>
        <end position="315"/>
    </location>
</feature>
<evidence type="ECO:0000256" key="3">
    <source>
        <dbReference type="ARBA" id="ARBA00022553"/>
    </source>
</evidence>
<evidence type="ECO:0000256" key="1">
    <source>
        <dbReference type="ARBA" id="ARBA00004167"/>
    </source>
</evidence>
<dbReference type="SMART" id="SM00220">
    <property type="entry name" value="S_TKc"/>
    <property type="match status" value="1"/>
</dbReference>
<keyword evidence="24" id="KW-1185">Reference proteome</keyword>
<feature type="region of interest" description="Disordered" evidence="18">
    <location>
        <begin position="262"/>
        <end position="284"/>
    </location>
</feature>
<evidence type="ECO:0000256" key="15">
    <source>
        <dbReference type="ARBA" id="ARBA00047558"/>
    </source>
</evidence>
<dbReference type="FunFam" id="1.10.510.10:FF:000129">
    <property type="entry name" value="cysteine-rich receptor-like protein kinase 10"/>
    <property type="match status" value="1"/>
</dbReference>
<accession>A0ABC8UGY0</accession>
<keyword evidence="14" id="KW-0325">Glycoprotein</keyword>
<evidence type="ECO:0000313" key="23">
    <source>
        <dbReference type="EMBL" id="CAK9180296.1"/>
    </source>
</evidence>
<keyword evidence="12 19" id="KW-0472">Membrane</keyword>
<dbReference type="PROSITE" id="PS50011">
    <property type="entry name" value="PROTEIN_KINASE_DOM"/>
    <property type="match status" value="1"/>
</dbReference>
<evidence type="ECO:0000259" key="21">
    <source>
        <dbReference type="PROSITE" id="PS50011"/>
    </source>
</evidence>
<dbReference type="FunFam" id="3.30.430.20:FF:000003">
    <property type="entry name" value="Cysteine-rich RLK (RECEPTOR-like protein kinase) 10"/>
    <property type="match status" value="1"/>
</dbReference>
<dbReference type="PANTHER" id="PTHR27002:SF1096">
    <property type="entry name" value="GNK2-HOMOLOGOUS DOMAIN-CONTAINING PROTEIN"/>
    <property type="match status" value="1"/>
</dbReference>
<keyword evidence="10 17" id="KW-0067">ATP-binding</keyword>
<dbReference type="GO" id="GO:0004674">
    <property type="term" value="F:protein serine/threonine kinase activity"/>
    <property type="evidence" value="ECO:0007669"/>
    <property type="project" value="UniProtKB-KW"/>
</dbReference>
<evidence type="ECO:0000256" key="16">
    <source>
        <dbReference type="ARBA" id="ARBA00047951"/>
    </source>
</evidence>
<evidence type="ECO:0000256" key="18">
    <source>
        <dbReference type="SAM" id="MobiDB-lite"/>
    </source>
</evidence>
<dbReference type="GO" id="GO:0016020">
    <property type="term" value="C:membrane"/>
    <property type="evidence" value="ECO:0007669"/>
    <property type="project" value="UniProtKB-SubCell"/>
</dbReference>
<dbReference type="GO" id="GO:0006979">
    <property type="term" value="P:response to oxidative stress"/>
    <property type="evidence" value="ECO:0007669"/>
    <property type="project" value="UniProtKB-ARBA"/>
</dbReference>
<dbReference type="PROSITE" id="PS00107">
    <property type="entry name" value="PROTEIN_KINASE_ATP"/>
    <property type="match status" value="1"/>
</dbReference>
<keyword evidence="9" id="KW-0418">Kinase</keyword>
<evidence type="ECO:0000256" key="10">
    <source>
        <dbReference type="ARBA" id="ARBA00022840"/>
    </source>
</evidence>
<dbReference type="Gene3D" id="1.10.510.10">
    <property type="entry name" value="Transferase(Phosphotransferase) domain 1"/>
    <property type="match status" value="1"/>
</dbReference>
<reference evidence="23 24" key="1">
    <citation type="submission" date="2024-02" db="EMBL/GenBank/DDBJ databases">
        <authorList>
            <person name="Vignale AGUSTIN F."/>
            <person name="Sosa J E."/>
            <person name="Modenutti C."/>
        </authorList>
    </citation>
    <scope>NUCLEOTIDE SEQUENCE [LARGE SCALE GENOMIC DNA]</scope>
</reference>
<feature type="domain" description="Gnk2-homologous" evidence="22">
    <location>
        <begin position="144"/>
        <end position="256"/>
    </location>
</feature>
<dbReference type="CDD" id="cd14066">
    <property type="entry name" value="STKc_IRAK"/>
    <property type="match status" value="1"/>
</dbReference>
<dbReference type="Gene3D" id="3.30.200.20">
    <property type="entry name" value="Phosphorylase Kinase, domain 1"/>
    <property type="match status" value="1"/>
</dbReference>
<protein>
    <recommendedName>
        <fullName evidence="25">Cysteine-rich receptor-like protein kinase 10</fullName>
    </recommendedName>
</protein>
<feature type="domain" description="Gnk2-homologous" evidence="22">
    <location>
        <begin position="34"/>
        <end position="138"/>
    </location>
</feature>
<evidence type="ECO:0000256" key="17">
    <source>
        <dbReference type="PROSITE-ProRule" id="PRU10141"/>
    </source>
</evidence>
<dbReference type="InterPro" id="IPR001245">
    <property type="entry name" value="Ser-Thr/Tyr_kinase_cat_dom"/>
</dbReference>
<organism evidence="23 24">
    <name type="scientific">Ilex paraguariensis</name>
    <name type="common">yerba mate</name>
    <dbReference type="NCBI Taxonomy" id="185542"/>
    <lineage>
        <taxon>Eukaryota</taxon>
        <taxon>Viridiplantae</taxon>
        <taxon>Streptophyta</taxon>
        <taxon>Embryophyta</taxon>
        <taxon>Tracheophyta</taxon>
        <taxon>Spermatophyta</taxon>
        <taxon>Magnoliopsida</taxon>
        <taxon>eudicotyledons</taxon>
        <taxon>Gunneridae</taxon>
        <taxon>Pentapetalae</taxon>
        <taxon>asterids</taxon>
        <taxon>campanulids</taxon>
        <taxon>Aquifoliales</taxon>
        <taxon>Aquifoliaceae</taxon>
        <taxon>Ilex</taxon>
    </lineage>
</organism>
<keyword evidence="6 20" id="KW-0732">Signal</keyword>
<dbReference type="InterPro" id="IPR011009">
    <property type="entry name" value="Kinase-like_dom_sf"/>
</dbReference>
<dbReference type="FunFam" id="3.30.430.20:FF:000002">
    <property type="entry name" value="Cysteine-rich receptor-like protein kinase 10"/>
    <property type="match status" value="1"/>
</dbReference>
<dbReference type="EMBL" id="CAUOFW020007717">
    <property type="protein sequence ID" value="CAK9180296.1"/>
    <property type="molecule type" value="Genomic_DNA"/>
</dbReference>
<dbReference type="InterPro" id="IPR017441">
    <property type="entry name" value="Protein_kinase_ATP_BS"/>
</dbReference>
<comment type="caution">
    <text evidence="23">The sequence shown here is derived from an EMBL/GenBank/DDBJ whole genome shotgun (WGS) entry which is preliminary data.</text>
</comment>
<keyword evidence="5 19" id="KW-0812">Transmembrane</keyword>
<keyword evidence="2" id="KW-0723">Serine/threonine-protein kinase</keyword>
<dbReference type="InterPro" id="IPR008271">
    <property type="entry name" value="Ser/Thr_kinase_AS"/>
</dbReference>
<dbReference type="InterPro" id="IPR000719">
    <property type="entry name" value="Prot_kinase_dom"/>
</dbReference>
<evidence type="ECO:0000256" key="2">
    <source>
        <dbReference type="ARBA" id="ARBA00022527"/>
    </source>
</evidence>
<evidence type="ECO:0008006" key="25">
    <source>
        <dbReference type="Google" id="ProtNLM"/>
    </source>
</evidence>
<dbReference type="AlphaFoldDB" id="A0ABC8UGY0"/>
<comment type="catalytic activity">
    <reaction evidence="16">
        <text>L-threonyl-[protein] + ATP = O-phospho-L-threonyl-[protein] + ADP + H(+)</text>
        <dbReference type="Rhea" id="RHEA:46608"/>
        <dbReference type="Rhea" id="RHEA-COMP:11060"/>
        <dbReference type="Rhea" id="RHEA-COMP:11605"/>
        <dbReference type="ChEBI" id="CHEBI:15378"/>
        <dbReference type="ChEBI" id="CHEBI:30013"/>
        <dbReference type="ChEBI" id="CHEBI:30616"/>
        <dbReference type="ChEBI" id="CHEBI:61977"/>
        <dbReference type="ChEBI" id="CHEBI:456216"/>
    </reaction>
</comment>
<evidence type="ECO:0000256" key="5">
    <source>
        <dbReference type="ARBA" id="ARBA00022692"/>
    </source>
</evidence>
<evidence type="ECO:0000313" key="24">
    <source>
        <dbReference type="Proteomes" id="UP001642360"/>
    </source>
</evidence>
<evidence type="ECO:0000256" key="14">
    <source>
        <dbReference type="ARBA" id="ARBA00023180"/>
    </source>
</evidence>
<evidence type="ECO:0000256" key="13">
    <source>
        <dbReference type="ARBA" id="ARBA00023170"/>
    </source>
</evidence>
<gene>
    <name evidence="23" type="ORF">ILEXP_LOCUS50283</name>
</gene>
<keyword evidence="13" id="KW-0675">Receptor</keyword>
<evidence type="ECO:0000256" key="20">
    <source>
        <dbReference type="SAM" id="SignalP"/>
    </source>
</evidence>
<keyword evidence="4" id="KW-0808">Transferase</keyword>
<feature type="chain" id="PRO_5044747040" description="Cysteine-rich receptor-like protein kinase 10" evidence="20">
    <location>
        <begin position="30"/>
        <end position="681"/>
    </location>
</feature>
<dbReference type="Proteomes" id="UP001642360">
    <property type="component" value="Unassembled WGS sequence"/>
</dbReference>
<dbReference type="SUPFAM" id="SSF56112">
    <property type="entry name" value="Protein kinase-like (PK-like)"/>
    <property type="match status" value="1"/>
</dbReference>
<keyword evidence="8 17" id="KW-0547">Nucleotide-binding</keyword>
<feature type="domain" description="Protein kinase" evidence="21">
    <location>
        <begin position="355"/>
        <end position="642"/>
    </location>
</feature>
<evidence type="ECO:0000256" key="11">
    <source>
        <dbReference type="ARBA" id="ARBA00022989"/>
    </source>
</evidence>
<proteinExistence type="predicted"/>
<dbReference type="InterPro" id="IPR038408">
    <property type="entry name" value="GNK2_sf"/>
</dbReference>
<evidence type="ECO:0000256" key="7">
    <source>
        <dbReference type="ARBA" id="ARBA00022737"/>
    </source>
</evidence>
<dbReference type="InterPro" id="IPR002902">
    <property type="entry name" value="GNK2"/>
</dbReference>
<dbReference type="GO" id="GO:0005524">
    <property type="term" value="F:ATP binding"/>
    <property type="evidence" value="ECO:0007669"/>
    <property type="project" value="UniProtKB-UniRule"/>
</dbReference>
<dbReference type="PROSITE" id="PS00108">
    <property type="entry name" value="PROTEIN_KINASE_ST"/>
    <property type="match status" value="1"/>
</dbReference>
<evidence type="ECO:0000259" key="22">
    <source>
        <dbReference type="PROSITE" id="PS51473"/>
    </source>
</evidence>
<name>A0ABC8UGY0_9AQUA</name>
<feature type="compositionally biased region" description="Pro residues" evidence="18">
    <location>
        <begin position="265"/>
        <end position="277"/>
    </location>
</feature>
<keyword evidence="11 19" id="KW-1133">Transmembrane helix</keyword>
<dbReference type="Pfam" id="PF07714">
    <property type="entry name" value="PK_Tyr_Ser-Thr"/>
    <property type="match status" value="1"/>
</dbReference>